<dbReference type="EMBL" id="PNBA02000010">
    <property type="protein sequence ID" value="KAG6410182.1"/>
    <property type="molecule type" value="Genomic_DNA"/>
</dbReference>
<dbReference type="PROSITE" id="PS00502">
    <property type="entry name" value="POLYGALACTURONASE"/>
    <property type="match status" value="1"/>
</dbReference>
<accession>A0A8X8XC18</accession>
<evidence type="ECO:0000313" key="11">
    <source>
        <dbReference type="Proteomes" id="UP000298416"/>
    </source>
</evidence>
<evidence type="ECO:0000256" key="1">
    <source>
        <dbReference type="ARBA" id="ARBA00004191"/>
    </source>
</evidence>
<keyword evidence="7" id="KW-0961">Cell wall biogenesis/degradation</keyword>
<evidence type="ECO:0000256" key="8">
    <source>
        <dbReference type="PROSITE-ProRule" id="PRU10052"/>
    </source>
</evidence>
<dbReference type="Gene3D" id="2.160.20.10">
    <property type="entry name" value="Single-stranded right-handed beta-helix, Pectin lyase-like"/>
    <property type="match status" value="1"/>
</dbReference>
<dbReference type="GO" id="GO:0004650">
    <property type="term" value="F:polygalacturonase activity"/>
    <property type="evidence" value="ECO:0007669"/>
    <property type="project" value="InterPro"/>
</dbReference>
<dbReference type="GO" id="GO:0071555">
    <property type="term" value="P:cell wall organization"/>
    <property type="evidence" value="ECO:0007669"/>
    <property type="project" value="UniProtKB-KW"/>
</dbReference>
<dbReference type="AlphaFoldDB" id="A0A8X8XC18"/>
<dbReference type="InterPro" id="IPR006626">
    <property type="entry name" value="PbH1"/>
</dbReference>
<keyword evidence="4" id="KW-0964">Secreted</keyword>
<dbReference type="SMART" id="SM00710">
    <property type="entry name" value="PbH1"/>
    <property type="match status" value="4"/>
</dbReference>
<feature type="active site" evidence="8">
    <location>
        <position position="77"/>
    </location>
</feature>
<comment type="similarity">
    <text evidence="2 9">Belongs to the glycosyl hydrolase 28 family.</text>
</comment>
<evidence type="ECO:0000256" key="5">
    <source>
        <dbReference type="ARBA" id="ARBA00022801"/>
    </source>
</evidence>
<keyword evidence="11" id="KW-1185">Reference proteome</keyword>
<keyword evidence="6 9" id="KW-0326">Glycosidase</keyword>
<evidence type="ECO:0000256" key="4">
    <source>
        <dbReference type="ARBA" id="ARBA00022525"/>
    </source>
</evidence>
<dbReference type="GO" id="GO:0005975">
    <property type="term" value="P:carbohydrate metabolic process"/>
    <property type="evidence" value="ECO:0007669"/>
    <property type="project" value="InterPro"/>
</dbReference>
<evidence type="ECO:0000256" key="9">
    <source>
        <dbReference type="RuleBase" id="RU361169"/>
    </source>
</evidence>
<comment type="caution">
    <text evidence="10">The sequence shown here is derived from an EMBL/GenBank/DDBJ whole genome shotgun (WGS) entry which is preliminary data.</text>
</comment>
<name>A0A8X8XC18_SALSN</name>
<dbReference type="InterPro" id="IPR011050">
    <property type="entry name" value="Pectin_lyase_fold/virulence"/>
</dbReference>
<evidence type="ECO:0000256" key="6">
    <source>
        <dbReference type="ARBA" id="ARBA00023295"/>
    </source>
</evidence>
<dbReference type="PANTHER" id="PTHR31375">
    <property type="match status" value="1"/>
</dbReference>
<keyword evidence="3" id="KW-0134">Cell wall</keyword>
<evidence type="ECO:0000313" key="10">
    <source>
        <dbReference type="EMBL" id="KAG6410182.1"/>
    </source>
</evidence>
<dbReference type="Proteomes" id="UP000298416">
    <property type="component" value="Unassembled WGS sequence"/>
</dbReference>
<sequence>MDSKKFHLVVHNCNGVTITNIRATAHAESPNTDGIHLATSNDIRIYDSNFATGDDCISIGDGVTNMNVSGVNCGPGHGISIGSLGLYPGEKEVRSIRVTNCNLTNTDNGLRIKTFGASPPGLVSDVHFEDIMVNNVLNPIIIDQHYCPSGKCAGGESRVSIKDVSFINVRGTSGTPVGVKFDCSKSLPCKAIELTGVSLTFKGNSTTAFCSSAHVKFLGSANQIPSSC</sequence>
<evidence type="ECO:0000256" key="3">
    <source>
        <dbReference type="ARBA" id="ARBA00022512"/>
    </source>
</evidence>
<evidence type="ECO:0008006" key="12">
    <source>
        <dbReference type="Google" id="ProtNLM"/>
    </source>
</evidence>
<dbReference type="InterPro" id="IPR000743">
    <property type="entry name" value="Glyco_hydro_28"/>
</dbReference>
<organism evidence="10">
    <name type="scientific">Salvia splendens</name>
    <name type="common">Scarlet sage</name>
    <dbReference type="NCBI Taxonomy" id="180675"/>
    <lineage>
        <taxon>Eukaryota</taxon>
        <taxon>Viridiplantae</taxon>
        <taxon>Streptophyta</taxon>
        <taxon>Embryophyta</taxon>
        <taxon>Tracheophyta</taxon>
        <taxon>Spermatophyta</taxon>
        <taxon>Magnoliopsida</taxon>
        <taxon>eudicotyledons</taxon>
        <taxon>Gunneridae</taxon>
        <taxon>Pentapetalae</taxon>
        <taxon>asterids</taxon>
        <taxon>lamiids</taxon>
        <taxon>Lamiales</taxon>
        <taxon>Lamiaceae</taxon>
        <taxon>Nepetoideae</taxon>
        <taxon>Mentheae</taxon>
        <taxon>Salviinae</taxon>
        <taxon>Salvia</taxon>
        <taxon>Salvia subgen. Calosphace</taxon>
        <taxon>core Calosphace</taxon>
    </lineage>
</organism>
<proteinExistence type="inferred from homology"/>
<comment type="subcellular location">
    <subcellularLocation>
        <location evidence="1">Secreted</location>
        <location evidence="1">Cell wall</location>
    </subcellularLocation>
</comment>
<evidence type="ECO:0000256" key="2">
    <source>
        <dbReference type="ARBA" id="ARBA00008834"/>
    </source>
</evidence>
<protein>
    <recommendedName>
        <fullName evidence="12">Polygalacturonase</fullName>
    </recommendedName>
</protein>
<dbReference type="Pfam" id="PF00295">
    <property type="entry name" value="Glyco_hydro_28"/>
    <property type="match status" value="1"/>
</dbReference>
<reference evidence="10" key="2">
    <citation type="submission" date="2020-08" db="EMBL/GenBank/DDBJ databases">
        <title>Plant Genome Project.</title>
        <authorList>
            <person name="Zhang R.-G."/>
        </authorList>
    </citation>
    <scope>NUCLEOTIDE SEQUENCE</scope>
    <source>
        <strain evidence="10">Huo1</strain>
        <tissue evidence="10">Leaf</tissue>
    </source>
</reference>
<keyword evidence="5 9" id="KW-0378">Hydrolase</keyword>
<dbReference type="InterPro" id="IPR012334">
    <property type="entry name" value="Pectin_lyas_fold"/>
</dbReference>
<dbReference type="SUPFAM" id="SSF51126">
    <property type="entry name" value="Pectin lyase-like"/>
    <property type="match status" value="1"/>
</dbReference>
<reference evidence="10" key="1">
    <citation type="submission" date="2018-01" db="EMBL/GenBank/DDBJ databases">
        <authorList>
            <person name="Mao J.F."/>
        </authorList>
    </citation>
    <scope>NUCLEOTIDE SEQUENCE</scope>
    <source>
        <strain evidence="10">Huo1</strain>
        <tissue evidence="10">Leaf</tissue>
    </source>
</reference>
<gene>
    <name evidence="10" type="ORF">SASPL_128234</name>
</gene>
<evidence type="ECO:0000256" key="7">
    <source>
        <dbReference type="ARBA" id="ARBA00023316"/>
    </source>
</evidence>